<name>A0ABV3ZSP8_9BURK</name>
<keyword evidence="3" id="KW-1185">Reference proteome</keyword>
<dbReference type="PANTHER" id="PTHR44086:SF10">
    <property type="entry name" value="THIOSULFATE SULFURTRANSFERASE_RHODANESE-LIKE DOMAIN-CONTAINING PROTEIN 3"/>
    <property type="match status" value="1"/>
</dbReference>
<proteinExistence type="predicted"/>
<reference evidence="2 3" key="1">
    <citation type="journal article" date="2013" name="Int. J. Syst. Evol. Microbiol.">
        <title>Comamonas guangdongensis sp. nov., isolated from subterranean forest sediment, and emended description of the genus Comamonas.</title>
        <authorList>
            <person name="Zhang J."/>
            <person name="Wang Y."/>
            <person name="Zhou S."/>
            <person name="Wu C."/>
            <person name="He J."/>
            <person name="Li F."/>
        </authorList>
    </citation>
    <scope>NUCLEOTIDE SEQUENCE [LARGE SCALE GENOMIC DNA]</scope>
    <source>
        <strain evidence="2 3">CCTCC AB2011133</strain>
    </source>
</reference>
<dbReference type="EMBL" id="JBFYGN010000006">
    <property type="protein sequence ID" value="MEX8192588.1"/>
    <property type="molecule type" value="Genomic_DNA"/>
</dbReference>
<sequence length="141" mass="15312">MNHKTITQQIQPAEGYAGNVLPELAWQWLQSGEAVLVDVRTDAEREWVGKVPGAVAVAWKQWPTMAANPDFDAQLRAAVPAGKKVVLLCRSGVRSVAAAQRATGLGIEAYNILEGFEGDVDANGQRGNLGGWRKRGLPWHQ</sequence>
<gene>
    <name evidence="2" type="ORF">AB6724_07025</name>
</gene>
<protein>
    <submittedName>
        <fullName evidence="2">Rhodanese-like domain-containing protein</fullName>
    </submittedName>
</protein>
<dbReference type="Proteomes" id="UP001561046">
    <property type="component" value="Unassembled WGS sequence"/>
</dbReference>
<accession>A0ABV3ZSP8</accession>
<dbReference type="Gene3D" id="3.40.250.10">
    <property type="entry name" value="Rhodanese-like domain"/>
    <property type="match status" value="1"/>
</dbReference>
<dbReference type="RefSeq" id="WP_369337791.1">
    <property type="nucleotide sequence ID" value="NZ_JBFYGN010000006.1"/>
</dbReference>
<comment type="caution">
    <text evidence="2">The sequence shown here is derived from an EMBL/GenBank/DDBJ whole genome shotgun (WGS) entry which is preliminary data.</text>
</comment>
<dbReference type="PROSITE" id="PS50206">
    <property type="entry name" value="RHODANESE_3"/>
    <property type="match status" value="1"/>
</dbReference>
<dbReference type="InterPro" id="IPR036873">
    <property type="entry name" value="Rhodanese-like_dom_sf"/>
</dbReference>
<dbReference type="Pfam" id="PF00581">
    <property type="entry name" value="Rhodanese"/>
    <property type="match status" value="1"/>
</dbReference>
<dbReference type="PANTHER" id="PTHR44086">
    <property type="entry name" value="THIOSULFATE SULFURTRANSFERASE RDL2, MITOCHONDRIAL-RELATED"/>
    <property type="match status" value="1"/>
</dbReference>
<dbReference type="SUPFAM" id="SSF52821">
    <property type="entry name" value="Rhodanese/Cell cycle control phosphatase"/>
    <property type="match status" value="1"/>
</dbReference>
<evidence type="ECO:0000313" key="2">
    <source>
        <dbReference type="EMBL" id="MEX8192588.1"/>
    </source>
</evidence>
<organism evidence="2 3">
    <name type="scientific">Comamonas guangdongensis</name>
    <dbReference type="NCBI Taxonomy" id="510515"/>
    <lineage>
        <taxon>Bacteria</taxon>
        <taxon>Pseudomonadati</taxon>
        <taxon>Pseudomonadota</taxon>
        <taxon>Betaproteobacteria</taxon>
        <taxon>Burkholderiales</taxon>
        <taxon>Comamonadaceae</taxon>
        <taxon>Comamonas</taxon>
    </lineage>
</organism>
<evidence type="ECO:0000313" key="3">
    <source>
        <dbReference type="Proteomes" id="UP001561046"/>
    </source>
</evidence>
<dbReference type="SMART" id="SM00450">
    <property type="entry name" value="RHOD"/>
    <property type="match status" value="1"/>
</dbReference>
<evidence type="ECO:0000259" key="1">
    <source>
        <dbReference type="PROSITE" id="PS50206"/>
    </source>
</evidence>
<dbReference type="InterPro" id="IPR001763">
    <property type="entry name" value="Rhodanese-like_dom"/>
</dbReference>
<feature type="domain" description="Rhodanese" evidence="1">
    <location>
        <begin position="30"/>
        <end position="128"/>
    </location>
</feature>